<accession>A0AB38YBP8</accession>
<organism evidence="1">
    <name type="scientific">Salinispirillum sp. LH 10-3-1</name>
    <dbReference type="NCBI Taxonomy" id="2952525"/>
    <lineage>
        <taxon>Bacteria</taxon>
        <taxon>Pseudomonadati</taxon>
        <taxon>Pseudomonadota</taxon>
        <taxon>Gammaproteobacteria</taxon>
        <taxon>Oceanospirillales</taxon>
        <taxon>Saccharospirillaceae</taxon>
        <taxon>Salinispirillum</taxon>
    </lineage>
</organism>
<dbReference type="RefSeq" id="WP_304994077.1">
    <property type="nucleotide sequence ID" value="NZ_CP101717.1"/>
</dbReference>
<reference evidence="1" key="1">
    <citation type="submission" date="2022-07" db="EMBL/GenBank/DDBJ databases">
        <title>Complete genome sequence of Salinispirillum sp. LH10-3-1 capable of multiple carbohydrate inversion isolated from a soda lake.</title>
        <authorList>
            <person name="Liu J."/>
            <person name="Zhai Y."/>
            <person name="Zhang H."/>
            <person name="Yang H."/>
            <person name="Qu J."/>
            <person name="Li J."/>
        </authorList>
    </citation>
    <scope>NUCLEOTIDE SEQUENCE</scope>
    <source>
        <strain evidence="1">LH 10-3-1</strain>
    </source>
</reference>
<dbReference type="InterPro" id="IPR015001">
    <property type="entry name" value="DUF1850"/>
</dbReference>
<dbReference type="PROSITE" id="PS51257">
    <property type="entry name" value="PROKAR_LIPOPROTEIN"/>
    <property type="match status" value="1"/>
</dbReference>
<dbReference type="EMBL" id="CP101717">
    <property type="protein sequence ID" value="WLD56793.1"/>
    <property type="molecule type" value="Genomic_DNA"/>
</dbReference>
<gene>
    <name evidence="1" type="ORF">NFC81_08620</name>
</gene>
<dbReference type="AlphaFoldDB" id="A0AB38YBP8"/>
<proteinExistence type="predicted"/>
<sequence>MRIGKADRIRLLLVGSLWVGLLTGCAGSNQGPAAPSPWQLEIRRADQTLVAMVVLPPDGAWCMGWNHSVAGFPVRDCYGVADGVLRLESSHQPDFAAGLGHIEGRGRMESDGEGGYRILDINEPVPGNAYWLRVGASTVNHRILVETGDVSLSALAAGERVEVRLLGPLN</sequence>
<protein>
    <submittedName>
        <fullName evidence="1">DUF1850 domain-containing protein</fullName>
    </submittedName>
</protein>
<dbReference type="Pfam" id="PF08905">
    <property type="entry name" value="DUF1850"/>
    <property type="match status" value="1"/>
</dbReference>
<name>A0AB38YBP8_9GAMM</name>
<evidence type="ECO:0000313" key="1">
    <source>
        <dbReference type="EMBL" id="WLD56793.1"/>
    </source>
</evidence>